<keyword evidence="3" id="KW-1185">Reference proteome</keyword>
<accession>A0ABR7S2N0</accession>
<dbReference type="Proteomes" id="UP000744555">
    <property type="component" value="Unassembled WGS sequence"/>
</dbReference>
<dbReference type="EMBL" id="LZEU01000001">
    <property type="protein sequence ID" value="MBC9251287.1"/>
    <property type="molecule type" value="Genomic_DNA"/>
</dbReference>
<evidence type="ECO:0000259" key="1">
    <source>
        <dbReference type="Pfam" id="PF06568"/>
    </source>
</evidence>
<name>A0ABR7S2N0_AQUAC</name>
<sequence length="77" mass="9112">MKGQKGYAVAQPLALGRIQPRLAILALWRQLKRWWQLAQERRMLAQLDDAALKDMGLNRGDVLRETERPFWDDPFRH</sequence>
<reference evidence="2 3" key="1">
    <citation type="submission" date="2016-06" db="EMBL/GenBank/DDBJ databases">
        <authorList>
            <person name="Ramos C."/>
            <person name="Pintado A."/>
            <person name="Crespo-Gomez J.I."/>
        </authorList>
    </citation>
    <scope>NUCLEOTIDE SEQUENCE [LARGE SCALE GENOMIC DNA]</scope>
    <source>
        <strain evidence="2 3">AVO110</strain>
    </source>
</reference>
<dbReference type="InterPro" id="IPR009506">
    <property type="entry name" value="YjiS-like"/>
</dbReference>
<evidence type="ECO:0000313" key="2">
    <source>
        <dbReference type="EMBL" id="MBC9251287.1"/>
    </source>
</evidence>
<proteinExistence type="predicted"/>
<comment type="caution">
    <text evidence="2">The sequence shown here is derived from an EMBL/GenBank/DDBJ whole genome shotgun (WGS) entry which is preliminary data.</text>
</comment>
<feature type="domain" description="YjiS-like" evidence="1">
    <location>
        <begin position="27"/>
        <end position="62"/>
    </location>
</feature>
<dbReference type="RefSeq" id="WP_187806750.1">
    <property type="nucleotide sequence ID" value="NZ_LZEU01000001.1"/>
</dbReference>
<protein>
    <recommendedName>
        <fullName evidence="1">YjiS-like domain-containing protein</fullName>
    </recommendedName>
</protein>
<organism evidence="2 3">
    <name type="scientific">Aquipseudomonas alcaligenes</name>
    <name type="common">Pseudomonas alcaligenes</name>
    <dbReference type="NCBI Taxonomy" id="43263"/>
    <lineage>
        <taxon>Bacteria</taxon>
        <taxon>Pseudomonadati</taxon>
        <taxon>Pseudomonadota</taxon>
        <taxon>Gammaproteobacteria</taxon>
        <taxon>Pseudomonadales</taxon>
        <taxon>Pseudomonadaceae</taxon>
        <taxon>Aquipseudomonas</taxon>
    </lineage>
</organism>
<evidence type="ECO:0000313" key="3">
    <source>
        <dbReference type="Proteomes" id="UP000744555"/>
    </source>
</evidence>
<gene>
    <name evidence="2" type="ORF">A9179_13510</name>
</gene>
<dbReference type="Pfam" id="PF06568">
    <property type="entry name" value="YjiS-like"/>
    <property type="match status" value="1"/>
</dbReference>